<evidence type="ECO:0000313" key="1">
    <source>
        <dbReference type="EMBL" id="ACM20292.1"/>
    </source>
</evidence>
<organism evidence="1 2">
    <name type="scientific">Geotalea daltonii (strain DSM 22248 / JCM 15807 / FRC-32)</name>
    <name type="common">Geobacter daltonii</name>
    <dbReference type="NCBI Taxonomy" id="316067"/>
    <lineage>
        <taxon>Bacteria</taxon>
        <taxon>Pseudomonadati</taxon>
        <taxon>Thermodesulfobacteriota</taxon>
        <taxon>Desulfuromonadia</taxon>
        <taxon>Geobacterales</taxon>
        <taxon>Geobacteraceae</taxon>
        <taxon>Geotalea</taxon>
    </lineage>
</organism>
<dbReference type="HOGENOM" id="CLU_153885_0_0_7"/>
<proteinExistence type="predicted"/>
<dbReference type="KEGG" id="geo:Geob_1935"/>
<keyword evidence="2" id="KW-1185">Reference proteome</keyword>
<reference evidence="1 2" key="1">
    <citation type="submission" date="2009-01" db="EMBL/GenBank/DDBJ databases">
        <title>Complete sequence of Geobacter sp. FRC-32.</title>
        <authorList>
            <consortium name="US DOE Joint Genome Institute"/>
            <person name="Lucas S."/>
            <person name="Copeland A."/>
            <person name="Lapidus A."/>
            <person name="Glavina del Rio T."/>
            <person name="Dalin E."/>
            <person name="Tice H."/>
            <person name="Bruce D."/>
            <person name="Goodwin L."/>
            <person name="Pitluck S."/>
            <person name="Saunders E."/>
            <person name="Brettin T."/>
            <person name="Detter J.C."/>
            <person name="Han C."/>
            <person name="Larimer F."/>
            <person name="Land M."/>
            <person name="Hauser L."/>
            <person name="Kyrpides N."/>
            <person name="Ovchinnikova G."/>
            <person name="Kostka J."/>
            <person name="Richardson P."/>
        </authorList>
    </citation>
    <scope>NUCLEOTIDE SEQUENCE [LARGE SCALE GENOMIC DNA]</scope>
    <source>
        <strain evidence="2">DSM 22248 / JCM 15807 / FRC-32</strain>
    </source>
</reference>
<dbReference type="AlphaFoldDB" id="B9M826"/>
<sequence>MHLIQLLLPLFDNDGHPFPQTIYLQVRDELAEHFGGITTYVRSPAEGLWKEGKTSTVRDEIVIYEVMAKELDRSWWKEFRERLELLFRQESLVVRASHIDIL</sequence>
<dbReference type="EMBL" id="CP001390">
    <property type="protein sequence ID" value="ACM20292.1"/>
    <property type="molecule type" value="Genomic_DNA"/>
</dbReference>
<dbReference type="RefSeq" id="WP_012647021.1">
    <property type="nucleotide sequence ID" value="NC_011979.1"/>
</dbReference>
<dbReference type="eggNOG" id="COG0221">
    <property type="taxonomic scope" value="Bacteria"/>
</dbReference>
<evidence type="ECO:0008006" key="3">
    <source>
        <dbReference type="Google" id="ProtNLM"/>
    </source>
</evidence>
<gene>
    <name evidence="1" type="ordered locus">Geob_1935</name>
</gene>
<accession>B9M826</accession>
<dbReference type="Proteomes" id="UP000007721">
    <property type="component" value="Chromosome"/>
</dbReference>
<protein>
    <recommendedName>
        <fullName evidence="3">DUF3574 domain-containing protein</fullName>
    </recommendedName>
</protein>
<dbReference type="STRING" id="316067.Geob_1935"/>
<evidence type="ECO:0000313" key="2">
    <source>
        <dbReference type="Proteomes" id="UP000007721"/>
    </source>
</evidence>
<name>B9M826_GEODF</name>
<dbReference type="OrthoDB" id="8778976at2"/>